<evidence type="ECO:0000256" key="4">
    <source>
        <dbReference type="ARBA" id="ARBA00022989"/>
    </source>
</evidence>
<comment type="subcellular location">
    <subcellularLocation>
        <location evidence="1">Cell membrane</location>
        <topology evidence="1">Multi-pass membrane protein</topology>
    </subcellularLocation>
</comment>
<feature type="domain" description="EamA" evidence="7">
    <location>
        <begin position="7"/>
        <end position="139"/>
    </location>
</feature>
<keyword evidence="5 6" id="KW-0472">Membrane</keyword>
<feature type="transmembrane region" description="Helical" evidence="6">
    <location>
        <begin position="273"/>
        <end position="290"/>
    </location>
</feature>
<feature type="transmembrane region" description="Helical" evidence="6">
    <location>
        <begin position="122"/>
        <end position="140"/>
    </location>
</feature>
<dbReference type="GO" id="GO:0005886">
    <property type="term" value="C:plasma membrane"/>
    <property type="evidence" value="ECO:0007669"/>
    <property type="project" value="UniProtKB-SubCell"/>
</dbReference>
<evidence type="ECO:0000256" key="2">
    <source>
        <dbReference type="ARBA" id="ARBA00022475"/>
    </source>
</evidence>
<name>A0A381UMW5_9ZZZZ</name>
<feature type="transmembrane region" description="Helical" evidence="6">
    <location>
        <begin position="29"/>
        <end position="55"/>
    </location>
</feature>
<feature type="transmembrane region" description="Helical" evidence="6">
    <location>
        <begin position="246"/>
        <end position="267"/>
    </location>
</feature>
<dbReference type="PANTHER" id="PTHR32322">
    <property type="entry name" value="INNER MEMBRANE TRANSPORTER"/>
    <property type="match status" value="1"/>
</dbReference>
<evidence type="ECO:0000256" key="1">
    <source>
        <dbReference type="ARBA" id="ARBA00004651"/>
    </source>
</evidence>
<organism evidence="8">
    <name type="scientific">marine metagenome</name>
    <dbReference type="NCBI Taxonomy" id="408172"/>
    <lineage>
        <taxon>unclassified sequences</taxon>
        <taxon>metagenomes</taxon>
        <taxon>ecological metagenomes</taxon>
    </lineage>
</organism>
<feature type="transmembrane region" description="Helical" evidence="6">
    <location>
        <begin position="152"/>
        <end position="173"/>
    </location>
</feature>
<dbReference type="EMBL" id="UINC01006698">
    <property type="protein sequence ID" value="SVA29101.1"/>
    <property type="molecule type" value="Genomic_DNA"/>
</dbReference>
<dbReference type="Pfam" id="PF00892">
    <property type="entry name" value="EamA"/>
    <property type="match status" value="2"/>
</dbReference>
<sequence length="293" mass="32626">MNSRYLALLAAFAATTIYGINHTIAKEVMPIYIGSFGFIMLRLLGATALFWIISCFTPKEKVDKKDFIIIIIASILGMCINMLAFFRGLELSTPINSGVIITIAPVIVLILSYIFLKEKITFIKLSGIFIGFSGALFLIFNSAKTGINAPNIPVGNSLFLLNASAFAGYLVIIKPLTKKYNVFTLMKWTFLFGLILSTPLTISEFNSVEWNSLPWFAIWRMTYVVVGTTFFTYLFNTYALKTLSPITIGSFIYLQPIITIIFALATGNDSLDFTKVFACLLVFLGVYMVSKKN</sequence>
<feature type="transmembrane region" description="Helical" evidence="6">
    <location>
        <begin position="214"/>
        <end position="234"/>
    </location>
</feature>
<evidence type="ECO:0000256" key="5">
    <source>
        <dbReference type="ARBA" id="ARBA00023136"/>
    </source>
</evidence>
<feature type="transmembrane region" description="Helical" evidence="6">
    <location>
        <begin position="95"/>
        <end position="115"/>
    </location>
</feature>
<keyword evidence="4 6" id="KW-1133">Transmembrane helix</keyword>
<dbReference type="SUPFAM" id="SSF103481">
    <property type="entry name" value="Multidrug resistance efflux transporter EmrE"/>
    <property type="match status" value="2"/>
</dbReference>
<keyword evidence="3 6" id="KW-0812">Transmembrane</keyword>
<feature type="transmembrane region" description="Helical" evidence="6">
    <location>
        <begin position="67"/>
        <end position="89"/>
    </location>
</feature>
<proteinExistence type="predicted"/>
<dbReference type="AlphaFoldDB" id="A0A381UMW5"/>
<gene>
    <name evidence="8" type="ORF">METZ01_LOCUS81955</name>
</gene>
<evidence type="ECO:0000256" key="3">
    <source>
        <dbReference type="ARBA" id="ARBA00022692"/>
    </source>
</evidence>
<keyword evidence="2" id="KW-1003">Cell membrane</keyword>
<accession>A0A381UMW5</accession>
<dbReference type="InterPro" id="IPR037185">
    <property type="entry name" value="EmrE-like"/>
</dbReference>
<dbReference type="InterPro" id="IPR000620">
    <property type="entry name" value="EamA_dom"/>
</dbReference>
<reference evidence="8" key="1">
    <citation type="submission" date="2018-05" db="EMBL/GenBank/DDBJ databases">
        <authorList>
            <person name="Lanie J.A."/>
            <person name="Ng W.-L."/>
            <person name="Kazmierczak K.M."/>
            <person name="Andrzejewski T.M."/>
            <person name="Davidsen T.M."/>
            <person name="Wayne K.J."/>
            <person name="Tettelin H."/>
            <person name="Glass J.I."/>
            <person name="Rusch D."/>
            <person name="Podicherti R."/>
            <person name="Tsui H.-C.T."/>
            <person name="Winkler M.E."/>
        </authorList>
    </citation>
    <scope>NUCLEOTIDE SEQUENCE</scope>
</reference>
<feature type="domain" description="EamA" evidence="7">
    <location>
        <begin position="155"/>
        <end position="290"/>
    </location>
</feature>
<protein>
    <recommendedName>
        <fullName evidence="7">EamA domain-containing protein</fullName>
    </recommendedName>
</protein>
<evidence type="ECO:0000256" key="6">
    <source>
        <dbReference type="SAM" id="Phobius"/>
    </source>
</evidence>
<dbReference type="InterPro" id="IPR050638">
    <property type="entry name" value="AA-Vitamin_Transporters"/>
</dbReference>
<evidence type="ECO:0000259" key="7">
    <source>
        <dbReference type="Pfam" id="PF00892"/>
    </source>
</evidence>
<dbReference type="PANTHER" id="PTHR32322:SF18">
    <property type="entry name" value="S-ADENOSYLMETHIONINE_S-ADENOSYLHOMOCYSTEINE TRANSPORTER"/>
    <property type="match status" value="1"/>
</dbReference>
<feature type="transmembrane region" description="Helical" evidence="6">
    <location>
        <begin position="185"/>
        <end position="202"/>
    </location>
</feature>
<evidence type="ECO:0000313" key="8">
    <source>
        <dbReference type="EMBL" id="SVA29101.1"/>
    </source>
</evidence>